<feature type="domain" description="DUF1996" evidence="2">
    <location>
        <begin position="156"/>
        <end position="350"/>
    </location>
</feature>
<evidence type="ECO:0000313" key="3">
    <source>
        <dbReference type="EMBL" id="GGM71873.1"/>
    </source>
</evidence>
<proteinExistence type="predicted"/>
<dbReference type="RefSeq" id="WP_189060675.1">
    <property type="nucleotide sequence ID" value="NZ_BMMK01000027.1"/>
</dbReference>
<comment type="caution">
    <text evidence="3">The sequence shown here is derived from an EMBL/GenBank/DDBJ whole genome shotgun (WGS) entry which is preliminary data.</text>
</comment>
<sequence>MARTGRQPRHGRHRLPKPLKALAFAAAALVLGGAAITVGNAFATGSYQAKPGRNGEQRNNSAEFRGADRDGGFDGLVPNFDTRSNRGFDQGGRRRFDQGGNRNLGATGPFRRDFVDIRAVRPKQDSFQVRESGSAGTFVAQCGRNEGGQRNSDNLVISPGKVNAAQHMHDYVGNKSTNAFSTNRSLLQADTTCRGGDKSTYYWPVVRVRTGQDGDQFLPGGGRDGNFGKIVTPSDVRLEFRGNPLSKVFPMPRFLRMITGDAKAGTNGNKNVAAKWTCTGFENRTTRKYPICPQGSQVKRVLEFPNCWDGRSLDSKDHRAHTAFANNGFCPRGTRPVPQLRMLLTYDVPAGVTYALDSFPEQQHNPITDHSAFLNVMPDQLMRFAVNCINSGQRCGG</sequence>
<protein>
    <recommendedName>
        <fullName evidence="2">DUF1996 domain-containing protein</fullName>
    </recommendedName>
</protein>
<organism evidence="3 4">
    <name type="scientific">Longimycelium tulufanense</name>
    <dbReference type="NCBI Taxonomy" id="907463"/>
    <lineage>
        <taxon>Bacteria</taxon>
        <taxon>Bacillati</taxon>
        <taxon>Actinomycetota</taxon>
        <taxon>Actinomycetes</taxon>
        <taxon>Pseudonocardiales</taxon>
        <taxon>Pseudonocardiaceae</taxon>
        <taxon>Longimycelium</taxon>
    </lineage>
</organism>
<accession>A0A8J3CFL0</accession>
<feature type="compositionally biased region" description="Basic and acidic residues" evidence="1">
    <location>
        <begin position="83"/>
        <end position="97"/>
    </location>
</feature>
<dbReference type="InterPro" id="IPR018535">
    <property type="entry name" value="DUF1996"/>
</dbReference>
<dbReference type="EMBL" id="BMMK01000027">
    <property type="protein sequence ID" value="GGM71873.1"/>
    <property type="molecule type" value="Genomic_DNA"/>
</dbReference>
<dbReference type="AlphaFoldDB" id="A0A8J3CFL0"/>
<dbReference type="PANTHER" id="PTHR43662">
    <property type="match status" value="1"/>
</dbReference>
<dbReference type="PANTHER" id="PTHR43662:SF3">
    <property type="entry name" value="DOMAIN PROTEIN, PUTATIVE (AFU_ORTHOLOGUE AFUA_6G11970)-RELATED"/>
    <property type="match status" value="1"/>
</dbReference>
<evidence type="ECO:0000313" key="4">
    <source>
        <dbReference type="Proteomes" id="UP000637578"/>
    </source>
</evidence>
<evidence type="ECO:0000256" key="1">
    <source>
        <dbReference type="SAM" id="MobiDB-lite"/>
    </source>
</evidence>
<reference evidence="3" key="1">
    <citation type="journal article" date="2014" name="Int. J. Syst. Evol. Microbiol.">
        <title>Complete genome sequence of Corynebacterium casei LMG S-19264T (=DSM 44701T), isolated from a smear-ripened cheese.</title>
        <authorList>
            <consortium name="US DOE Joint Genome Institute (JGI-PGF)"/>
            <person name="Walter F."/>
            <person name="Albersmeier A."/>
            <person name="Kalinowski J."/>
            <person name="Ruckert C."/>
        </authorList>
    </citation>
    <scope>NUCLEOTIDE SEQUENCE</scope>
    <source>
        <strain evidence="3">CGMCC 4.5737</strain>
    </source>
</reference>
<feature type="region of interest" description="Disordered" evidence="1">
    <location>
        <begin position="45"/>
        <end position="108"/>
    </location>
</feature>
<reference evidence="3" key="2">
    <citation type="submission" date="2020-09" db="EMBL/GenBank/DDBJ databases">
        <authorList>
            <person name="Sun Q."/>
            <person name="Zhou Y."/>
        </authorList>
    </citation>
    <scope>NUCLEOTIDE SEQUENCE</scope>
    <source>
        <strain evidence="3">CGMCC 4.5737</strain>
    </source>
</reference>
<evidence type="ECO:0000259" key="2">
    <source>
        <dbReference type="Pfam" id="PF09362"/>
    </source>
</evidence>
<name>A0A8J3CFL0_9PSEU</name>
<dbReference type="Pfam" id="PF09362">
    <property type="entry name" value="DUF1996"/>
    <property type="match status" value="1"/>
</dbReference>
<dbReference type="Proteomes" id="UP000637578">
    <property type="component" value="Unassembled WGS sequence"/>
</dbReference>
<gene>
    <name evidence="3" type="ORF">GCM10012275_48000</name>
</gene>
<keyword evidence="4" id="KW-1185">Reference proteome</keyword>